<organism evidence="2 3">
    <name type="scientific">Oerskovia enterophila</name>
    <dbReference type="NCBI Taxonomy" id="43678"/>
    <lineage>
        <taxon>Bacteria</taxon>
        <taxon>Bacillati</taxon>
        <taxon>Actinomycetota</taxon>
        <taxon>Actinomycetes</taxon>
        <taxon>Micrococcales</taxon>
        <taxon>Cellulomonadaceae</taxon>
        <taxon>Oerskovia</taxon>
    </lineage>
</organism>
<gene>
    <name evidence="2" type="ORF">OJAG_28110</name>
</gene>
<sequence>MKKHLVTALVPVLLLGLAGCSSGGGAAGDAPSPTAAVTTDVQTLEVGPEPTPTEISTEDAGAQYLALVEPFNVVAGTWSTVDQNDYAAIRAAAAEVAASQRTFADGLVASEWPASVQPTIDALVSELATETPIFLQIASSTTDQQLIDLTYAIPAQQGNGQKLRILLGLPDVPVS</sequence>
<dbReference type="STRING" id="43678.OJAG_28110"/>
<dbReference type="AlphaFoldDB" id="A0A163QTL5"/>
<name>A0A163QTL5_9CELL</name>
<evidence type="ECO:0000256" key="1">
    <source>
        <dbReference type="SAM" id="SignalP"/>
    </source>
</evidence>
<dbReference type="RefSeq" id="WP_068709217.1">
    <property type="nucleotide sequence ID" value="NZ_LRIE01000079.1"/>
</dbReference>
<proteinExistence type="predicted"/>
<keyword evidence="1" id="KW-0732">Signal</keyword>
<comment type="caution">
    <text evidence="2">The sequence shown here is derived from an EMBL/GenBank/DDBJ whole genome shotgun (WGS) entry which is preliminary data.</text>
</comment>
<evidence type="ECO:0000313" key="3">
    <source>
        <dbReference type="Proteomes" id="UP000076447"/>
    </source>
</evidence>
<feature type="chain" id="PRO_5007845233" description="Lipoprotein" evidence="1">
    <location>
        <begin position="27"/>
        <end position="175"/>
    </location>
</feature>
<reference evidence="2 3" key="1">
    <citation type="submission" date="2016-01" db="EMBL/GenBank/DDBJ databases">
        <title>Genome sequence of Oerskovia enterophila VJag, an agar and cellulose degrading bacterium.</title>
        <authorList>
            <person name="Poehlein A."/>
            <person name="Jag V."/>
            <person name="Bengelsdorf F."/>
            <person name="Duerre P."/>
            <person name="Daniel R."/>
        </authorList>
    </citation>
    <scope>NUCLEOTIDE SEQUENCE [LARGE SCALE GENOMIC DNA]</scope>
    <source>
        <strain evidence="2 3">VJag</strain>
    </source>
</reference>
<feature type="signal peptide" evidence="1">
    <location>
        <begin position="1"/>
        <end position="26"/>
    </location>
</feature>
<protein>
    <recommendedName>
        <fullName evidence="4">Lipoprotein</fullName>
    </recommendedName>
</protein>
<dbReference type="Proteomes" id="UP000076447">
    <property type="component" value="Unassembled WGS sequence"/>
</dbReference>
<accession>A0A163QTL5</accession>
<dbReference type="PROSITE" id="PS51257">
    <property type="entry name" value="PROKAR_LIPOPROTEIN"/>
    <property type="match status" value="1"/>
</dbReference>
<evidence type="ECO:0000313" key="2">
    <source>
        <dbReference type="EMBL" id="KZM34512.1"/>
    </source>
</evidence>
<dbReference type="PATRIC" id="fig|43678.3.peg.2940"/>
<evidence type="ECO:0008006" key="4">
    <source>
        <dbReference type="Google" id="ProtNLM"/>
    </source>
</evidence>
<dbReference type="EMBL" id="LRIE01000079">
    <property type="protein sequence ID" value="KZM34512.1"/>
    <property type="molecule type" value="Genomic_DNA"/>
</dbReference>